<dbReference type="AlphaFoldDB" id="A0A0Q1DXK0"/>
<dbReference type="STRING" id="1544416.Cocul_00103"/>
<proteinExistence type="predicted"/>
<dbReference type="Proteomes" id="UP000050517">
    <property type="component" value="Unassembled WGS sequence"/>
</dbReference>
<comment type="caution">
    <text evidence="2">The sequence shown here is derived from an EMBL/GenBank/DDBJ whole genome shotgun (WGS) entry which is preliminary data.</text>
</comment>
<feature type="transmembrane region" description="Helical" evidence="1">
    <location>
        <begin position="40"/>
        <end position="59"/>
    </location>
</feature>
<evidence type="ECO:0000313" key="2">
    <source>
        <dbReference type="EMBL" id="KQB84971.1"/>
    </source>
</evidence>
<keyword evidence="1" id="KW-1133">Transmembrane helix</keyword>
<gene>
    <name evidence="2" type="ORF">Cocul_00103</name>
</gene>
<feature type="transmembrane region" description="Helical" evidence="1">
    <location>
        <begin position="90"/>
        <end position="117"/>
    </location>
</feature>
<sequence length="124" mass="13180">MTVAARGLSLPSIPQERISIKTPALVIYPRLMPRSLLNKISLTLSLLTVLGTLAAALILDRDITDYFVITLPLGGIALVLALLARSGTAVAAAFATTIAPFLFFSLSYIVALLLYIISFGHIAP</sequence>
<organism evidence="2 3">
    <name type="scientific">Corynebacterium oculi</name>
    <dbReference type="NCBI Taxonomy" id="1544416"/>
    <lineage>
        <taxon>Bacteria</taxon>
        <taxon>Bacillati</taxon>
        <taxon>Actinomycetota</taxon>
        <taxon>Actinomycetes</taxon>
        <taxon>Mycobacteriales</taxon>
        <taxon>Corynebacteriaceae</taxon>
        <taxon>Corynebacterium</taxon>
    </lineage>
</organism>
<reference evidence="2 3" key="1">
    <citation type="submission" date="2015-10" db="EMBL/GenBank/DDBJ databases">
        <title>Corynebacteirum lowii and Corynebacterium oculi species nova, derived from human clinical disease and and emended description of Corynebacterium mastiditis.</title>
        <authorList>
            <person name="Bernard K."/>
            <person name="Pacheco A.L."/>
            <person name="Mcdougall C."/>
            <person name="Burtx T."/>
            <person name="Weibe D."/>
            <person name="Tyler S."/>
            <person name="Olson A.B."/>
            <person name="Cnockaert M."/>
            <person name="Eguchi H."/>
            <person name="Kuwahara T."/>
            <person name="Nakayama-Imaohji H."/>
            <person name="Boudewijins M."/>
            <person name="Van Hoecke F."/>
            <person name="Bernier A.-M."/>
            <person name="Vandamme P."/>
        </authorList>
    </citation>
    <scope>NUCLEOTIDE SEQUENCE [LARGE SCALE GENOMIC DNA]</scope>
    <source>
        <strain evidence="2 3">NML 130210</strain>
    </source>
</reference>
<accession>A0A0Q1DXK0</accession>
<protein>
    <submittedName>
        <fullName evidence="2">Uncharacterized protein</fullName>
    </submittedName>
</protein>
<feature type="transmembrane region" description="Helical" evidence="1">
    <location>
        <begin position="66"/>
        <end position="84"/>
    </location>
</feature>
<name>A0A0Q1DXK0_9CORY</name>
<evidence type="ECO:0000313" key="3">
    <source>
        <dbReference type="Proteomes" id="UP000050517"/>
    </source>
</evidence>
<evidence type="ECO:0000256" key="1">
    <source>
        <dbReference type="SAM" id="Phobius"/>
    </source>
</evidence>
<keyword evidence="1" id="KW-0472">Membrane</keyword>
<dbReference type="PATRIC" id="fig|1544416.3.peg.104"/>
<keyword evidence="3" id="KW-1185">Reference proteome</keyword>
<keyword evidence="1" id="KW-0812">Transmembrane</keyword>
<dbReference type="EMBL" id="LKST01000001">
    <property type="protein sequence ID" value="KQB84971.1"/>
    <property type="molecule type" value="Genomic_DNA"/>
</dbReference>